<organism evidence="3 4">
    <name type="scientific">Glossina morsitans morsitans</name>
    <name type="common">Savannah tsetse fly</name>
    <dbReference type="NCBI Taxonomy" id="37546"/>
    <lineage>
        <taxon>Eukaryota</taxon>
        <taxon>Metazoa</taxon>
        <taxon>Ecdysozoa</taxon>
        <taxon>Arthropoda</taxon>
        <taxon>Hexapoda</taxon>
        <taxon>Insecta</taxon>
        <taxon>Pterygota</taxon>
        <taxon>Neoptera</taxon>
        <taxon>Endopterygota</taxon>
        <taxon>Diptera</taxon>
        <taxon>Brachycera</taxon>
        <taxon>Muscomorpha</taxon>
        <taxon>Hippoboscoidea</taxon>
        <taxon>Glossinidae</taxon>
        <taxon>Glossina</taxon>
    </lineage>
</organism>
<proteinExistence type="predicted"/>
<dbReference type="Proteomes" id="UP000092444">
    <property type="component" value="Unassembled WGS sequence"/>
</dbReference>
<keyword evidence="4" id="KW-1185">Reference proteome</keyword>
<feature type="transmembrane region" description="Helical" evidence="2">
    <location>
        <begin position="20"/>
        <end position="38"/>
    </location>
</feature>
<keyword evidence="2" id="KW-0472">Membrane</keyword>
<evidence type="ECO:0000256" key="2">
    <source>
        <dbReference type="SAM" id="Phobius"/>
    </source>
</evidence>
<dbReference type="PhylomeDB" id="A0A1B0FLU7"/>
<dbReference type="AlphaFoldDB" id="A0A1B0FLU7"/>
<sequence length="427" mass="47709">MKELTWSAAVGDFRTKRKCFALHGSFFIVLLLCIGHGSCRPEQSDDDFKLRMIRQNIATTTAATATATTTTTKIKLNTIANGGEYDKADKDKLFILNHPEITYKEDYVNEDYNPVKYSVKSDIPVTAESYKRLKPEKIYFDVLPKKPVIVIENLPKISKSRLKVIPFSEDVTDKQSNKLSHNKTNNKSDEILYPRKKRSTQTIPDNQPNVLQALNPYFQNVLMPCRNCGGANGVRVQYIFVNRPVPGKKHNALDIPVRAPPSTDMPISFDSRIAADENDRVIFSGGSRGTSLNQLEATQRPVATRRPPESIFRDPNPGNFDFSFMNPGMQDTQLTRPMGSPAANAPRITTMRPLTPPSASAAPSPTLGNRGISQCVWAIVNCCSNGDSEIRYSCFEQNGCYGAFWDLNPCAESVRDNIITYVADYYD</sequence>
<name>A0A1B0FLU7_GLOMM</name>
<keyword evidence="2" id="KW-0812">Transmembrane</keyword>
<evidence type="ECO:0000256" key="1">
    <source>
        <dbReference type="SAM" id="MobiDB-lite"/>
    </source>
</evidence>
<dbReference type="STRING" id="37546.A0A1B0FLU7"/>
<keyword evidence="2" id="KW-1133">Transmembrane helix</keyword>
<protein>
    <submittedName>
        <fullName evidence="3">Uncharacterized protein</fullName>
    </submittedName>
</protein>
<accession>A0A1B0FLU7</accession>
<evidence type="ECO:0000313" key="3">
    <source>
        <dbReference type="EnsemblMetazoa" id="GMOY004832-PA"/>
    </source>
</evidence>
<dbReference type="VEuPathDB" id="VectorBase:GMOY004832"/>
<feature type="region of interest" description="Disordered" evidence="1">
    <location>
        <begin position="297"/>
        <end position="316"/>
    </location>
</feature>
<dbReference type="EMBL" id="CCAG010009462">
    <property type="status" value="NOT_ANNOTATED_CDS"/>
    <property type="molecule type" value="Genomic_DNA"/>
</dbReference>
<evidence type="ECO:0000313" key="4">
    <source>
        <dbReference type="Proteomes" id="UP000092444"/>
    </source>
</evidence>
<reference evidence="3" key="1">
    <citation type="submission" date="2020-05" db="UniProtKB">
        <authorList>
            <consortium name="EnsemblMetazoa"/>
        </authorList>
    </citation>
    <scope>IDENTIFICATION</scope>
    <source>
        <strain evidence="3">Yale</strain>
    </source>
</reference>
<dbReference type="EnsemblMetazoa" id="GMOY004832-RA">
    <property type="protein sequence ID" value="GMOY004832-PA"/>
    <property type="gene ID" value="GMOY004832"/>
</dbReference>